<dbReference type="InterPro" id="IPR008733">
    <property type="entry name" value="PEX11"/>
</dbReference>
<evidence type="ECO:0000313" key="6">
    <source>
        <dbReference type="EMBL" id="KAG2462691.1"/>
    </source>
</evidence>
<organism evidence="6 7">
    <name type="scientific">Polypterus senegalus</name>
    <name type="common">Senegal bichir</name>
    <dbReference type="NCBI Taxonomy" id="55291"/>
    <lineage>
        <taxon>Eukaryota</taxon>
        <taxon>Metazoa</taxon>
        <taxon>Chordata</taxon>
        <taxon>Craniata</taxon>
        <taxon>Vertebrata</taxon>
        <taxon>Euteleostomi</taxon>
        <taxon>Actinopterygii</taxon>
        <taxon>Polypteriformes</taxon>
        <taxon>Polypteridae</taxon>
        <taxon>Polypterus</taxon>
    </lineage>
</organism>
<evidence type="ECO:0000256" key="2">
    <source>
        <dbReference type="ARBA" id="ARBA00023136"/>
    </source>
</evidence>
<dbReference type="EMBL" id="JAATIS010004040">
    <property type="protein sequence ID" value="KAG2462691.1"/>
    <property type="molecule type" value="Genomic_DNA"/>
</dbReference>
<evidence type="ECO:0000256" key="1">
    <source>
        <dbReference type="ARBA" id="ARBA00022593"/>
    </source>
</evidence>
<name>A0A8X8BQI0_POLSE</name>
<keyword evidence="3" id="KW-0576">Peroxisome</keyword>
<dbReference type="GO" id="GO:0005778">
    <property type="term" value="C:peroxisomal membrane"/>
    <property type="evidence" value="ECO:0007669"/>
    <property type="project" value="UniProtKB-SubCell"/>
</dbReference>
<evidence type="ECO:0000313" key="7">
    <source>
        <dbReference type="Proteomes" id="UP000886611"/>
    </source>
</evidence>
<keyword evidence="2 5" id="KW-0472">Membrane</keyword>
<keyword evidence="1" id="KW-0962">Peroxisome biogenesis</keyword>
<evidence type="ECO:0000256" key="3">
    <source>
        <dbReference type="ARBA" id="ARBA00023140"/>
    </source>
</evidence>
<dbReference type="AlphaFoldDB" id="A0A8X8BQI0"/>
<dbReference type="PANTHER" id="PTHR12652">
    <property type="entry name" value="PEROXISOMAL BIOGENESIS FACTOR 11"/>
    <property type="match status" value="1"/>
</dbReference>
<comment type="caution">
    <text evidence="6">The sequence shown here is derived from an EMBL/GenBank/DDBJ whole genome shotgun (WGS) entry which is preliminary data.</text>
</comment>
<dbReference type="Pfam" id="PF05648">
    <property type="entry name" value="PEX11"/>
    <property type="match status" value="1"/>
</dbReference>
<keyword evidence="5" id="KW-0812">Transmembrane</keyword>
<evidence type="ECO:0000256" key="4">
    <source>
        <dbReference type="ARBA" id="ARBA00046271"/>
    </source>
</evidence>
<dbReference type="PANTHER" id="PTHR12652:SF7">
    <property type="entry name" value="PEROXISOMAL MEMBRANE PROTEIN 11B"/>
    <property type="match status" value="1"/>
</dbReference>
<feature type="non-terminal residue" evidence="6">
    <location>
        <position position="1"/>
    </location>
</feature>
<evidence type="ECO:0000256" key="5">
    <source>
        <dbReference type="SAM" id="Phobius"/>
    </source>
</evidence>
<accession>A0A8X8BQI0</accession>
<comment type="subcellular location">
    <subcellularLocation>
        <location evidence="4">Peroxisome membrane</location>
    </subcellularLocation>
</comment>
<dbReference type="Proteomes" id="UP000886611">
    <property type="component" value="Unassembled WGS sequence"/>
</dbReference>
<keyword evidence="7" id="KW-1185">Reference proteome</keyword>
<proteinExistence type="predicted"/>
<keyword evidence="5" id="KW-1133">Transmembrane helix</keyword>
<gene>
    <name evidence="6" type="primary">Pex11b</name>
    <name evidence="6" type="ORF">GTO96_0001292</name>
</gene>
<feature type="transmembrane region" description="Helical" evidence="5">
    <location>
        <begin position="360"/>
        <end position="381"/>
    </location>
</feature>
<reference evidence="6 7" key="1">
    <citation type="journal article" date="2021" name="Cell">
        <title>Tracing the genetic footprints of vertebrate landing in non-teleost ray-finned fishes.</title>
        <authorList>
            <person name="Bi X."/>
            <person name="Wang K."/>
            <person name="Yang L."/>
            <person name="Pan H."/>
            <person name="Jiang H."/>
            <person name="Wei Q."/>
            <person name="Fang M."/>
            <person name="Yu H."/>
            <person name="Zhu C."/>
            <person name="Cai Y."/>
            <person name="He Y."/>
            <person name="Gan X."/>
            <person name="Zeng H."/>
            <person name="Yu D."/>
            <person name="Zhu Y."/>
            <person name="Jiang H."/>
            <person name="Qiu Q."/>
            <person name="Yang H."/>
            <person name="Zhang Y.E."/>
            <person name="Wang W."/>
            <person name="Zhu M."/>
            <person name="He S."/>
            <person name="Zhang G."/>
        </authorList>
    </citation>
    <scope>NUCLEOTIDE SEQUENCE [LARGE SCALE GENOMIC DNA]</scope>
    <source>
        <strain evidence="6">Bchr_013</strain>
    </source>
</reference>
<sequence>MTRPGRQEGPEEGQSPAWITWGLPSGLLWGPRVKGMEAFPCRGPWSPPGGTPMSWRLVAPALPPHQEVLGGRFMTAPESSREDSRHFHHAGAWLEEECQEHLGLIRVLYKRGRLHSFEARVGWKKDKARGAVEAARRQGIVARTVIGLGAAQYTCTLLGYTLQKNGANPDLVSKIKQLEAHMSLGRKLFRLGNSTDALEAAKRAIHLSDSILRFCITVSHLNRALYFACDNILWAGKAGVVSKLDQEKWSQRSFRYYLFALILNLSRDAYEISILMERDARGQKASYSGSPVRENGETILSCSRGSVGVGDLSLRIRAQLFLLIRILRCNPPLLLDLLKNICDIFIPLDKLGLYRTNPGFIGACGLASSVLSILTITYPWLKLKP</sequence>
<dbReference type="GO" id="GO:0016559">
    <property type="term" value="P:peroxisome fission"/>
    <property type="evidence" value="ECO:0007669"/>
    <property type="project" value="InterPro"/>
</dbReference>
<protein>
    <submittedName>
        <fullName evidence="6">PX11B protein</fullName>
    </submittedName>
</protein>
<feature type="non-terminal residue" evidence="6">
    <location>
        <position position="385"/>
    </location>
</feature>